<organism evidence="1 2">
    <name type="scientific">Streptosporangium algeriense</name>
    <dbReference type="NCBI Taxonomy" id="1682748"/>
    <lineage>
        <taxon>Bacteria</taxon>
        <taxon>Bacillati</taxon>
        <taxon>Actinomycetota</taxon>
        <taxon>Actinomycetes</taxon>
        <taxon>Streptosporangiales</taxon>
        <taxon>Streptosporangiaceae</taxon>
        <taxon>Streptosporangium</taxon>
    </lineage>
</organism>
<reference evidence="2" key="1">
    <citation type="journal article" date="2019" name="Int. J. Syst. Evol. Microbiol.">
        <title>The Global Catalogue of Microorganisms (GCM) 10K type strain sequencing project: providing services to taxonomists for standard genome sequencing and annotation.</title>
        <authorList>
            <consortium name="The Broad Institute Genomics Platform"/>
            <consortium name="The Broad Institute Genome Sequencing Center for Infectious Disease"/>
            <person name="Wu L."/>
            <person name="Ma J."/>
        </authorList>
    </citation>
    <scope>NUCLEOTIDE SEQUENCE [LARGE SCALE GENOMIC DNA]</scope>
    <source>
        <strain evidence="2">CCUG 62974</strain>
    </source>
</reference>
<gene>
    <name evidence="1" type="ORF">ACFQ08_21105</name>
</gene>
<comment type="caution">
    <text evidence="1">The sequence shown here is derived from an EMBL/GenBank/DDBJ whole genome shotgun (WGS) entry which is preliminary data.</text>
</comment>
<sequence>MTKKPNPAKVRLWALVEEAAQSVTDSLTGRFENKALVEEIRSRLADGQLAADLRAATADRLAEGLAKGFVDSRNPRKRKHGTLFDPQAILPLGDGKRVWMRDATDTDLIEWARLSTRNLARVATAEGDRQAYVAERLQAWRDYRDWRLGRLEHEVFGYEPVVEDIPEGYDGPEEWDEGDD</sequence>
<dbReference type="Proteomes" id="UP001597024">
    <property type="component" value="Unassembled WGS sequence"/>
</dbReference>
<name>A0ABW3DTA8_9ACTN</name>
<proteinExistence type="predicted"/>
<dbReference type="EMBL" id="JBHTHX010000796">
    <property type="protein sequence ID" value="MFD0887053.1"/>
    <property type="molecule type" value="Genomic_DNA"/>
</dbReference>
<keyword evidence="2" id="KW-1185">Reference proteome</keyword>
<evidence type="ECO:0000313" key="2">
    <source>
        <dbReference type="Proteomes" id="UP001597024"/>
    </source>
</evidence>
<evidence type="ECO:0000313" key="1">
    <source>
        <dbReference type="EMBL" id="MFD0887053.1"/>
    </source>
</evidence>
<accession>A0ABW3DTA8</accession>
<protein>
    <submittedName>
        <fullName evidence="1">Uncharacterized protein</fullName>
    </submittedName>
</protein>